<dbReference type="Gene3D" id="3.30.60.30">
    <property type="match status" value="9"/>
</dbReference>
<dbReference type="CDD" id="cd00104">
    <property type="entry name" value="KAZAL_FS"/>
    <property type="match status" value="6"/>
</dbReference>
<feature type="domain" description="Kazal-like" evidence="2">
    <location>
        <begin position="299"/>
        <end position="350"/>
    </location>
</feature>
<evidence type="ECO:0000259" key="2">
    <source>
        <dbReference type="PROSITE" id="PS51465"/>
    </source>
</evidence>
<dbReference type="PANTHER" id="PTHR10913">
    <property type="entry name" value="FOLLISTATIN-RELATED"/>
    <property type="match status" value="1"/>
</dbReference>
<dbReference type="FunFam" id="3.30.60.30:FF:000062">
    <property type="entry name" value="Serine protease inhibitor dipetalogastin"/>
    <property type="match status" value="1"/>
</dbReference>
<dbReference type="PROSITE" id="PS51465">
    <property type="entry name" value="KAZAL_2"/>
    <property type="match status" value="8"/>
</dbReference>
<evidence type="ECO:0000256" key="1">
    <source>
        <dbReference type="ARBA" id="ARBA00023157"/>
    </source>
</evidence>
<dbReference type="Pfam" id="PF07648">
    <property type="entry name" value="Kazal_2"/>
    <property type="match status" value="8"/>
</dbReference>
<protein>
    <recommendedName>
        <fullName evidence="2">Kazal-like domain-containing protein</fullName>
    </recommendedName>
</protein>
<proteinExistence type="predicted"/>
<dbReference type="STRING" id="41427.A0A182JGB4"/>
<feature type="domain" description="Kazal-like" evidence="2">
    <location>
        <begin position="471"/>
        <end position="519"/>
    </location>
</feature>
<dbReference type="EnsemblMetazoa" id="AATE017569-RA">
    <property type="protein sequence ID" value="AATE017569-PA.1"/>
    <property type="gene ID" value="AATE017569"/>
</dbReference>
<dbReference type="PANTHER" id="PTHR10913:SF79">
    <property type="entry name" value="GH09510P"/>
    <property type="match status" value="1"/>
</dbReference>
<feature type="domain" description="Kazal-like" evidence="2">
    <location>
        <begin position="351"/>
        <end position="414"/>
    </location>
</feature>
<dbReference type="InterPro" id="IPR036058">
    <property type="entry name" value="Kazal_dom_sf"/>
</dbReference>
<dbReference type="SUPFAM" id="SSF100895">
    <property type="entry name" value="Kazal-type serine protease inhibitors"/>
    <property type="match status" value="9"/>
</dbReference>
<feature type="domain" description="Kazal-like" evidence="2">
    <location>
        <begin position="520"/>
        <end position="572"/>
    </location>
</feature>
<accession>A0A182JGB4</accession>
<keyword evidence="1" id="KW-1015">Disulfide bond</keyword>
<dbReference type="GO" id="GO:0030154">
    <property type="term" value="P:cell differentiation"/>
    <property type="evidence" value="ECO:0007669"/>
    <property type="project" value="TreeGrafter"/>
</dbReference>
<dbReference type="FunFam" id="3.30.60.30:FF:000044">
    <property type="entry name" value="Serine protease inhibitor dipetalogastin"/>
    <property type="match status" value="1"/>
</dbReference>
<dbReference type="AlphaFoldDB" id="A0A182JGB4"/>
<feature type="domain" description="Kazal-like" evidence="2">
    <location>
        <begin position="418"/>
        <end position="470"/>
    </location>
</feature>
<dbReference type="VEuPathDB" id="VectorBase:AATE017569"/>
<dbReference type="FunFam" id="3.30.60.30:FF:000045">
    <property type="entry name" value="Serine protease inhibitor dipetalogastin"/>
    <property type="match status" value="1"/>
</dbReference>
<sequence>MGQPGAIVGVGLIGCDLIGPTNALRRAGARAHTDGSVLMALLRFPFVHSLVPSAESVPSLIDTDHHGADGSGRQSKAVSTHCPRSCPLQSTPQEPVCGSDGLIYANQCEMKKKTCTKASPNAVSEDKAGCERSKGSPCNHRCPTEKDLVCGTDGRTYLNRCMLRVQACRVGTAAVSLAHVGPCANGSVIRESCPVDCNSAPQDGPVCASDGNVYNSTCQMKLITCGQGVVRTSRKHCQSTRNCRESCWRVARPTCGSDGRLYASACKMRASNCGKHVFEVPISYCMSQERAGGSSHSASNKIEDCPTECPKDAQQMICGSDGNIYTSMCELKMLNCGQKKKIQALSLDRCKQKMNRCKSLPVCKQHSKNGASFFGDQKDMLCGTDSKTYNNECELARATCLRGVQLAHIGPCTQLKSKVDVSDCSSCTPDEEQAGPICGSDGNTYKSRCELKQTTCGLRVVPVSLKNCATTALCEANCEQQPTSYVCGSDNKLYPNECHMRRENCGRHMFLVPMKRCLAAFTFKGCSKICPQEFEPVCGTDGKTYSNECFLSIENCRSRALVQKKHVGPCGRPEEPSHNYLY</sequence>
<dbReference type="SMART" id="SM00280">
    <property type="entry name" value="KAZAL"/>
    <property type="match status" value="9"/>
</dbReference>
<dbReference type="InterPro" id="IPR002350">
    <property type="entry name" value="Kazal_dom"/>
</dbReference>
<dbReference type="FunFam" id="3.30.60.30:FF:000035">
    <property type="entry name" value="Serine protease inhibitor dipetalogastin"/>
    <property type="match status" value="1"/>
</dbReference>
<dbReference type="GO" id="GO:0005576">
    <property type="term" value="C:extracellular region"/>
    <property type="evidence" value="ECO:0007669"/>
    <property type="project" value="TreeGrafter"/>
</dbReference>
<dbReference type="FunFam" id="3.30.60.30:FF:000042">
    <property type="entry name" value="Serine protease inhibitor dipetalogastin"/>
    <property type="match status" value="1"/>
</dbReference>
<dbReference type="FunFam" id="3.30.60.30:FF:000054">
    <property type="entry name" value="Agrin"/>
    <property type="match status" value="1"/>
</dbReference>
<dbReference type="Pfam" id="PF00050">
    <property type="entry name" value="Kazal_1"/>
    <property type="match status" value="1"/>
</dbReference>
<name>A0A182JGB4_ANOAO</name>
<feature type="domain" description="Kazal-like" evidence="2">
    <location>
        <begin position="132"/>
        <end position="185"/>
    </location>
</feature>
<dbReference type="InterPro" id="IPR050653">
    <property type="entry name" value="Prot_Inhib_GrowthFact_Antg"/>
</dbReference>
<feature type="domain" description="Kazal-like" evidence="2">
    <location>
        <begin position="76"/>
        <end position="131"/>
    </location>
</feature>
<reference evidence="3" key="1">
    <citation type="submission" date="2022-08" db="UniProtKB">
        <authorList>
            <consortium name="EnsemblMetazoa"/>
        </authorList>
    </citation>
    <scope>IDENTIFICATION</scope>
    <source>
        <strain evidence="3">EBRO</strain>
    </source>
</reference>
<evidence type="ECO:0000313" key="3">
    <source>
        <dbReference type="EnsemblMetazoa" id="AATE017569-PA.1"/>
    </source>
</evidence>
<feature type="domain" description="Kazal-like" evidence="2">
    <location>
        <begin position="187"/>
        <end position="239"/>
    </location>
</feature>
<organism evidence="3">
    <name type="scientific">Anopheles atroparvus</name>
    <name type="common">European mosquito</name>
    <dbReference type="NCBI Taxonomy" id="41427"/>
    <lineage>
        <taxon>Eukaryota</taxon>
        <taxon>Metazoa</taxon>
        <taxon>Ecdysozoa</taxon>
        <taxon>Arthropoda</taxon>
        <taxon>Hexapoda</taxon>
        <taxon>Insecta</taxon>
        <taxon>Pterygota</taxon>
        <taxon>Neoptera</taxon>
        <taxon>Endopterygota</taxon>
        <taxon>Diptera</taxon>
        <taxon>Nematocera</taxon>
        <taxon>Culicoidea</taxon>
        <taxon>Culicidae</taxon>
        <taxon>Anophelinae</taxon>
        <taxon>Anopheles</taxon>
    </lineage>
</organism>